<accession>A0A0G0W1S7</accession>
<comment type="caution">
    <text evidence="2">The sequence shown here is derived from an EMBL/GenBank/DDBJ whole genome shotgun (WGS) entry which is preliminary data.</text>
</comment>
<keyword evidence="1" id="KW-1133">Transmembrane helix</keyword>
<evidence type="ECO:0000256" key="1">
    <source>
        <dbReference type="SAM" id="Phobius"/>
    </source>
</evidence>
<dbReference type="Proteomes" id="UP000034292">
    <property type="component" value="Unassembled WGS sequence"/>
</dbReference>
<reference evidence="2 3" key="1">
    <citation type="journal article" date="2015" name="Nature">
        <title>rRNA introns, odd ribosomes, and small enigmatic genomes across a large radiation of phyla.</title>
        <authorList>
            <person name="Brown C.T."/>
            <person name="Hug L.A."/>
            <person name="Thomas B.C."/>
            <person name="Sharon I."/>
            <person name="Castelle C.J."/>
            <person name="Singh A."/>
            <person name="Wilkins M.J."/>
            <person name="Williams K.H."/>
            <person name="Banfield J.F."/>
        </authorList>
    </citation>
    <scope>NUCLEOTIDE SEQUENCE [LARGE SCALE GENOMIC DNA]</scope>
</reference>
<name>A0A0G0W1S7_9BACT</name>
<organism evidence="2 3">
    <name type="scientific">Candidatus Curtissbacteria bacterium GW2011_GWA1_40_9</name>
    <dbReference type="NCBI Taxonomy" id="1618408"/>
    <lineage>
        <taxon>Bacteria</taxon>
        <taxon>Candidatus Curtissiibacteriota</taxon>
    </lineage>
</organism>
<feature type="transmembrane region" description="Helical" evidence="1">
    <location>
        <begin position="20"/>
        <end position="41"/>
    </location>
</feature>
<dbReference type="EMBL" id="LBZV01000001">
    <property type="protein sequence ID" value="KKR78245.1"/>
    <property type="molecule type" value="Genomic_DNA"/>
</dbReference>
<sequence length="302" mass="33616">MADYTARLGHTKNKSSTKSWKLVFAVFLTIVLLFAALNGIVRARVLAAGAKSGWDGVSSFLIAINADEDYLAILQNDPKRFVAFKLGDLFKDDADETEILKTLSFDGGALVKYYLVNSGSGDLLDQVENFKSYLTPIKIIFGGFENMSTNVSRFDAFRLWWKTNSVGINDENIVDISANFEGSDMQKVMGINSVVINRAIKPYVENLKVLSDDVEINIVNKSEDIRASKVMEDFIVSIGGRVTQIIGSTDLVERCQVIGSDTYTREYLAKTFDCDIKDQAFGDKNKDVLTVVIGQEFRKSYL</sequence>
<keyword evidence="1" id="KW-0472">Membrane</keyword>
<evidence type="ECO:0000313" key="2">
    <source>
        <dbReference type="EMBL" id="KKR78245.1"/>
    </source>
</evidence>
<evidence type="ECO:0000313" key="3">
    <source>
        <dbReference type="Proteomes" id="UP000034292"/>
    </source>
</evidence>
<evidence type="ECO:0008006" key="4">
    <source>
        <dbReference type="Google" id="ProtNLM"/>
    </source>
</evidence>
<gene>
    <name evidence="2" type="ORF">UU23_C0001G0009</name>
</gene>
<proteinExistence type="predicted"/>
<dbReference type="AlphaFoldDB" id="A0A0G0W1S7"/>
<dbReference type="STRING" id="1618408.UU23_C0001G0009"/>
<keyword evidence="1" id="KW-0812">Transmembrane</keyword>
<protein>
    <recommendedName>
        <fullName evidence="4">LytR/CpsA/Psr regulator C-terminal domain-containing protein</fullName>
    </recommendedName>
</protein>